<protein>
    <recommendedName>
        <fullName evidence="7">Shikimate kinase</fullName>
        <shortName evidence="7">SK</shortName>
        <ecNumber evidence="7">2.7.1.71</ecNumber>
    </recommendedName>
</protein>
<evidence type="ECO:0000256" key="6">
    <source>
        <dbReference type="ARBA" id="ARBA00023141"/>
    </source>
</evidence>
<gene>
    <name evidence="7" type="primary">aroK</name>
    <name evidence="8" type="ORF">GCM10009118_27360</name>
</gene>
<dbReference type="PANTHER" id="PTHR21087">
    <property type="entry name" value="SHIKIMATE KINASE"/>
    <property type="match status" value="1"/>
</dbReference>
<keyword evidence="7" id="KW-0963">Cytoplasm</keyword>
<comment type="subunit">
    <text evidence="7">Monomer.</text>
</comment>
<comment type="cofactor">
    <cofactor evidence="7">
        <name>Mg(2+)</name>
        <dbReference type="ChEBI" id="CHEBI:18420"/>
    </cofactor>
    <text evidence="7">Binds 1 Mg(2+) ion per subunit.</text>
</comment>
<evidence type="ECO:0000256" key="3">
    <source>
        <dbReference type="ARBA" id="ARBA00022741"/>
    </source>
</evidence>
<keyword evidence="5 7" id="KW-0067">ATP-binding</keyword>
<comment type="caution">
    <text evidence="7">Lacks conserved residue(s) required for the propagation of feature annotation.</text>
</comment>
<keyword evidence="2 7" id="KW-0808">Transferase</keyword>
<feature type="binding site" evidence="7">
    <location>
        <position position="17"/>
    </location>
    <ligand>
        <name>Mg(2+)</name>
        <dbReference type="ChEBI" id="CHEBI:18420"/>
    </ligand>
</feature>
<dbReference type="InterPro" id="IPR031322">
    <property type="entry name" value="Shikimate/glucono_kinase"/>
</dbReference>
<dbReference type="EMBL" id="BAAAFH010000022">
    <property type="protein sequence ID" value="GAA0876326.1"/>
    <property type="molecule type" value="Genomic_DNA"/>
</dbReference>
<dbReference type="Gene3D" id="3.40.50.300">
    <property type="entry name" value="P-loop containing nucleotide triphosphate hydrolases"/>
    <property type="match status" value="1"/>
</dbReference>
<sequence length="172" mass="19527">MEEGYIFFVGFMGAGKTSVAKKVAAKMGLPFQDSDQELEKRHAMTVNQIFDEKGESFFRGQETLFLESLDRNSSGIVSVGGGLPCFNNNMDQMKSLGIVVYLKHPVGQLVNRLIHAKKTRPLIREKSEQELKEYIAEMMRVRSPFYEQAHLIVSGNEIHPGKIVELIRTYTR</sequence>
<dbReference type="HAMAP" id="MF_00109">
    <property type="entry name" value="Shikimate_kinase"/>
    <property type="match status" value="1"/>
</dbReference>
<dbReference type="GO" id="GO:0016301">
    <property type="term" value="F:kinase activity"/>
    <property type="evidence" value="ECO:0007669"/>
    <property type="project" value="UniProtKB-KW"/>
</dbReference>
<dbReference type="SUPFAM" id="SSF52540">
    <property type="entry name" value="P-loop containing nucleoside triphosphate hydrolases"/>
    <property type="match status" value="1"/>
</dbReference>
<dbReference type="PRINTS" id="PR01100">
    <property type="entry name" value="SHIKIMTKNASE"/>
</dbReference>
<proteinExistence type="inferred from homology"/>
<keyword evidence="1 7" id="KW-0028">Amino-acid biosynthesis</keyword>
<comment type="pathway">
    <text evidence="7">Metabolic intermediate biosynthesis; chorismate biosynthesis; chorismate from D-erythrose 4-phosphate and phosphoenolpyruvate: step 5/7.</text>
</comment>
<organism evidence="8 9">
    <name type="scientific">Wandonia haliotis</name>
    <dbReference type="NCBI Taxonomy" id="574963"/>
    <lineage>
        <taxon>Bacteria</taxon>
        <taxon>Pseudomonadati</taxon>
        <taxon>Bacteroidota</taxon>
        <taxon>Flavobacteriia</taxon>
        <taxon>Flavobacteriales</taxon>
        <taxon>Crocinitomicaceae</taxon>
        <taxon>Wandonia</taxon>
    </lineage>
</organism>
<feature type="binding site" evidence="7">
    <location>
        <position position="35"/>
    </location>
    <ligand>
        <name>substrate</name>
    </ligand>
</feature>
<accession>A0ABN1MU16</accession>
<dbReference type="EC" id="2.7.1.71" evidence="7"/>
<evidence type="ECO:0000256" key="7">
    <source>
        <dbReference type="HAMAP-Rule" id="MF_00109"/>
    </source>
</evidence>
<comment type="caution">
    <text evidence="8">The sequence shown here is derived from an EMBL/GenBank/DDBJ whole genome shotgun (WGS) entry which is preliminary data.</text>
</comment>
<evidence type="ECO:0000256" key="4">
    <source>
        <dbReference type="ARBA" id="ARBA00022777"/>
    </source>
</evidence>
<keyword evidence="7" id="KW-0460">Magnesium</keyword>
<keyword evidence="7" id="KW-0479">Metal-binding</keyword>
<comment type="subcellular location">
    <subcellularLocation>
        <location evidence="7">Cytoplasm</location>
    </subcellularLocation>
</comment>
<feature type="binding site" evidence="7">
    <location>
        <position position="59"/>
    </location>
    <ligand>
        <name>substrate</name>
    </ligand>
</feature>
<evidence type="ECO:0000313" key="8">
    <source>
        <dbReference type="EMBL" id="GAA0876326.1"/>
    </source>
</evidence>
<dbReference type="InterPro" id="IPR027417">
    <property type="entry name" value="P-loop_NTPase"/>
</dbReference>
<comment type="function">
    <text evidence="7">Catalyzes the specific phosphorylation of the 3-hydroxyl group of shikimic acid using ATP as a cosubstrate.</text>
</comment>
<dbReference type="PANTHER" id="PTHR21087:SF16">
    <property type="entry name" value="SHIKIMATE KINASE 1, CHLOROPLASTIC"/>
    <property type="match status" value="1"/>
</dbReference>
<comment type="similarity">
    <text evidence="7">Belongs to the shikimate kinase family.</text>
</comment>
<feature type="binding site" evidence="7">
    <location>
        <position position="120"/>
    </location>
    <ligand>
        <name>ATP</name>
        <dbReference type="ChEBI" id="CHEBI:30616"/>
    </ligand>
</feature>
<feature type="binding site" evidence="7">
    <location>
        <begin position="13"/>
        <end position="18"/>
    </location>
    <ligand>
        <name>ATP</name>
        <dbReference type="ChEBI" id="CHEBI:30616"/>
    </ligand>
</feature>
<dbReference type="RefSeq" id="WP_343788914.1">
    <property type="nucleotide sequence ID" value="NZ_BAAAFH010000022.1"/>
</dbReference>
<name>A0ABN1MU16_9FLAO</name>
<comment type="catalytic activity">
    <reaction evidence="7">
        <text>shikimate + ATP = 3-phosphoshikimate + ADP + H(+)</text>
        <dbReference type="Rhea" id="RHEA:13121"/>
        <dbReference type="ChEBI" id="CHEBI:15378"/>
        <dbReference type="ChEBI" id="CHEBI:30616"/>
        <dbReference type="ChEBI" id="CHEBI:36208"/>
        <dbReference type="ChEBI" id="CHEBI:145989"/>
        <dbReference type="ChEBI" id="CHEBI:456216"/>
        <dbReference type="EC" id="2.7.1.71"/>
    </reaction>
</comment>
<keyword evidence="9" id="KW-1185">Reference proteome</keyword>
<evidence type="ECO:0000256" key="1">
    <source>
        <dbReference type="ARBA" id="ARBA00022605"/>
    </source>
</evidence>
<dbReference type="Pfam" id="PF01202">
    <property type="entry name" value="SKI"/>
    <property type="match status" value="1"/>
</dbReference>
<evidence type="ECO:0000313" key="9">
    <source>
        <dbReference type="Proteomes" id="UP001501126"/>
    </source>
</evidence>
<reference evidence="8 9" key="1">
    <citation type="journal article" date="2019" name="Int. J. Syst. Evol. Microbiol.">
        <title>The Global Catalogue of Microorganisms (GCM) 10K type strain sequencing project: providing services to taxonomists for standard genome sequencing and annotation.</title>
        <authorList>
            <consortium name="The Broad Institute Genomics Platform"/>
            <consortium name="The Broad Institute Genome Sequencing Center for Infectious Disease"/>
            <person name="Wu L."/>
            <person name="Ma J."/>
        </authorList>
    </citation>
    <scope>NUCLEOTIDE SEQUENCE [LARGE SCALE GENOMIC DNA]</scope>
    <source>
        <strain evidence="8 9">JCM 16083</strain>
    </source>
</reference>
<evidence type="ECO:0000256" key="5">
    <source>
        <dbReference type="ARBA" id="ARBA00022840"/>
    </source>
</evidence>
<keyword evidence="4 7" id="KW-0418">Kinase</keyword>
<evidence type="ECO:0000256" key="2">
    <source>
        <dbReference type="ARBA" id="ARBA00022679"/>
    </source>
</evidence>
<dbReference type="Proteomes" id="UP001501126">
    <property type="component" value="Unassembled WGS sequence"/>
</dbReference>
<dbReference type="CDD" id="cd00464">
    <property type="entry name" value="SK"/>
    <property type="match status" value="1"/>
</dbReference>
<feature type="binding site" evidence="7">
    <location>
        <position position="81"/>
    </location>
    <ligand>
        <name>substrate</name>
    </ligand>
</feature>
<dbReference type="InterPro" id="IPR000623">
    <property type="entry name" value="Shikimate_kinase/TSH1"/>
</dbReference>
<keyword evidence="3 7" id="KW-0547">Nucleotide-binding</keyword>
<feature type="binding site" evidence="7">
    <location>
        <position position="142"/>
    </location>
    <ligand>
        <name>substrate</name>
    </ligand>
</feature>
<keyword evidence="6 7" id="KW-0057">Aromatic amino acid biosynthesis</keyword>